<keyword evidence="1" id="KW-1133">Transmembrane helix</keyword>
<evidence type="ECO:0000256" key="1">
    <source>
        <dbReference type="SAM" id="Phobius"/>
    </source>
</evidence>
<feature type="domain" description="Leucine rich repeat variant" evidence="2">
    <location>
        <begin position="96"/>
        <end position="150"/>
    </location>
</feature>
<organism evidence="3 4">
    <name type="scientific">Demequina lutea</name>
    <dbReference type="NCBI Taxonomy" id="431489"/>
    <lineage>
        <taxon>Bacteria</taxon>
        <taxon>Bacillati</taxon>
        <taxon>Actinomycetota</taxon>
        <taxon>Actinomycetes</taxon>
        <taxon>Micrococcales</taxon>
        <taxon>Demequinaceae</taxon>
        <taxon>Demequina</taxon>
    </lineage>
</organism>
<name>A0A7Y9Z8U4_9MICO</name>
<dbReference type="InterPro" id="IPR057893">
    <property type="entry name" value="LRV_2"/>
</dbReference>
<keyword evidence="4" id="KW-1185">Reference proteome</keyword>
<dbReference type="EMBL" id="JACBZO010000001">
    <property type="protein sequence ID" value="NYI40098.1"/>
    <property type="molecule type" value="Genomic_DNA"/>
</dbReference>
<dbReference type="RefSeq" id="WP_152649515.1">
    <property type="nucleotide sequence ID" value="NZ_BBRC01000004.1"/>
</dbReference>
<sequence length="164" mass="16591">MRASRLALMSILVVAAVFFTAAFLSRTYGGWTSSPWTWLAALLPTVLMVVVGSRAAEDLSGSHALVKCLAPHRAVKDRAASASEAAEVAASSPLCTASDPTASGTELADLAYAHPELRVAIANNPATPANVLGWLASSGGDGITDAIATRSSVDAPGDARGSGA</sequence>
<reference evidence="3 4" key="1">
    <citation type="submission" date="2020-07" db="EMBL/GenBank/DDBJ databases">
        <title>Sequencing the genomes of 1000 actinobacteria strains.</title>
        <authorList>
            <person name="Klenk H.-P."/>
        </authorList>
    </citation>
    <scope>NUCLEOTIDE SEQUENCE [LARGE SCALE GENOMIC DNA]</scope>
    <source>
        <strain evidence="3 4">DSM 19970</strain>
    </source>
</reference>
<feature type="transmembrane region" description="Helical" evidence="1">
    <location>
        <begin position="36"/>
        <end position="56"/>
    </location>
</feature>
<feature type="transmembrane region" description="Helical" evidence="1">
    <location>
        <begin position="7"/>
        <end position="24"/>
    </location>
</feature>
<evidence type="ECO:0000259" key="2">
    <source>
        <dbReference type="Pfam" id="PF25591"/>
    </source>
</evidence>
<gene>
    <name evidence="3" type="ORF">BKA03_000217</name>
</gene>
<evidence type="ECO:0000313" key="3">
    <source>
        <dbReference type="EMBL" id="NYI40098.1"/>
    </source>
</evidence>
<dbReference type="Pfam" id="PF25591">
    <property type="entry name" value="LRV_2"/>
    <property type="match status" value="1"/>
</dbReference>
<proteinExistence type="predicted"/>
<accession>A0A7Y9Z8U4</accession>
<keyword evidence="1" id="KW-0472">Membrane</keyword>
<dbReference type="Proteomes" id="UP000547973">
    <property type="component" value="Unassembled WGS sequence"/>
</dbReference>
<dbReference type="AlphaFoldDB" id="A0A7Y9Z8U4"/>
<evidence type="ECO:0000313" key="4">
    <source>
        <dbReference type="Proteomes" id="UP000547973"/>
    </source>
</evidence>
<keyword evidence="1" id="KW-0812">Transmembrane</keyword>
<dbReference type="OrthoDB" id="5179995at2"/>
<comment type="caution">
    <text evidence="3">The sequence shown here is derived from an EMBL/GenBank/DDBJ whole genome shotgun (WGS) entry which is preliminary data.</text>
</comment>
<protein>
    <submittedName>
        <fullName evidence="3">Lysylphosphatidylglycerol synthetase-like protein (DUF2156 family)</fullName>
    </submittedName>
</protein>